<sequence>MTDKKKQEAEQPKAKENQNKKETTTNTKKVEVAYHKAEILMNAASFNVSNEVLSGALFAVNKDQLTKSEVEQAIKEYRYKEVK</sequence>
<accession>A0ABS2PFS3</accession>
<feature type="region of interest" description="Disordered" evidence="1">
    <location>
        <begin position="1"/>
        <end position="28"/>
    </location>
</feature>
<evidence type="ECO:0000313" key="3">
    <source>
        <dbReference type="EMBL" id="MBM7633831.1"/>
    </source>
</evidence>
<dbReference type="RefSeq" id="WP_204698556.1">
    <property type="nucleotide sequence ID" value="NZ_JAFBEC010000008.1"/>
</dbReference>
<organism evidence="3 4">
    <name type="scientific">Geomicrobium sediminis</name>
    <dbReference type="NCBI Taxonomy" id="1347788"/>
    <lineage>
        <taxon>Bacteria</taxon>
        <taxon>Bacillati</taxon>
        <taxon>Bacillota</taxon>
        <taxon>Bacilli</taxon>
        <taxon>Bacillales</taxon>
        <taxon>Geomicrobium</taxon>
    </lineage>
</organism>
<name>A0ABS2PFS3_9BACL</name>
<comment type="caution">
    <text evidence="3">The sequence shown here is derived from an EMBL/GenBank/DDBJ whole genome shotgun (WGS) entry which is preliminary data.</text>
</comment>
<proteinExistence type="predicted"/>
<gene>
    <name evidence="3" type="ORF">JOD17_002927</name>
</gene>
<dbReference type="InterPro" id="IPR058869">
    <property type="entry name" value="YqzN_YkzM"/>
</dbReference>
<feature type="domain" description="YqzN/YkzM" evidence="2">
    <location>
        <begin position="31"/>
        <end position="80"/>
    </location>
</feature>
<protein>
    <submittedName>
        <fullName evidence="3">Pyruvate/2-oxoacid:ferredoxin oxidoreductase gamma subunit</fullName>
    </submittedName>
</protein>
<dbReference type="Pfam" id="PF26160">
    <property type="entry name" value="YqzN_YkzM"/>
    <property type="match status" value="1"/>
</dbReference>
<keyword evidence="4" id="KW-1185">Reference proteome</keyword>
<dbReference type="Proteomes" id="UP000741863">
    <property type="component" value="Unassembled WGS sequence"/>
</dbReference>
<evidence type="ECO:0000256" key="1">
    <source>
        <dbReference type="SAM" id="MobiDB-lite"/>
    </source>
</evidence>
<dbReference type="EMBL" id="JAFBEC010000008">
    <property type="protein sequence ID" value="MBM7633831.1"/>
    <property type="molecule type" value="Genomic_DNA"/>
</dbReference>
<evidence type="ECO:0000313" key="4">
    <source>
        <dbReference type="Proteomes" id="UP000741863"/>
    </source>
</evidence>
<evidence type="ECO:0000259" key="2">
    <source>
        <dbReference type="Pfam" id="PF26160"/>
    </source>
</evidence>
<keyword evidence="3" id="KW-0670">Pyruvate</keyword>
<reference evidence="3 4" key="1">
    <citation type="submission" date="2021-01" db="EMBL/GenBank/DDBJ databases">
        <title>Genomic Encyclopedia of Type Strains, Phase IV (KMG-IV): sequencing the most valuable type-strain genomes for metagenomic binning, comparative biology and taxonomic classification.</title>
        <authorList>
            <person name="Goeker M."/>
        </authorList>
    </citation>
    <scope>NUCLEOTIDE SEQUENCE [LARGE SCALE GENOMIC DNA]</scope>
    <source>
        <strain evidence="3 4">DSM 25540</strain>
    </source>
</reference>